<gene>
    <name evidence="2" type="ORF">D2V04_08860</name>
</gene>
<reference evidence="2 3" key="1">
    <citation type="submission" date="2018-08" db="EMBL/GenBank/DDBJ databases">
        <title>Altererythrobacter sp.Ery1 and Ery12, the genome sequencing of novel strains in genus Alterythrobacter.</title>
        <authorList>
            <person name="Cheng H."/>
            <person name="Wu Y.-H."/>
            <person name="Fang C."/>
            <person name="Xu X.-W."/>
        </authorList>
    </citation>
    <scope>NUCLEOTIDE SEQUENCE [LARGE SCALE GENOMIC DNA]</scope>
    <source>
        <strain evidence="2 3">Ery1</strain>
    </source>
</reference>
<dbReference type="RefSeq" id="WP_119513166.1">
    <property type="nucleotide sequence ID" value="NZ_QXFK01000016.1"/>
</dbReference>
<evidence type="ECO:0000256" key="1">
    <source>
        <dbReference type="SAM" id="Phobius"/>
    </source>
</evidence>
<feature type="transmembrane region" description="Helical" evidence="1">
    <location>
        <begin position="12"/>
        <end position="35"/>
    </location>
</feature>
<feature type="transmembrane region" description="Helical" evidence="1">
    <location>
        <begin position="41"/>
        <end position="61"/>
    </location>
</feature>
<keyword evidence="3" id="KW-1185">Reference proteome</keyword>
<name>A0A418NH83_9SPHN</name>
<sequence>MNDPAQSSRYFAMVAVRFAGVALILLGILIVRRVLELPDALGYALLVAGLAGFFVMPTVLARRWRSPKE</sequence>
<comment type="caution">
    <text evidence="2">The sequence shown here is derived from an EMBL/GenBank/DDBJ whole genome shotgun (WGS) entry which is preliminary data.</text>
</comment>
<keyword evidence="1" id="KW-0812">Transmembrane</keyword>
<dbReference type="EMBL" id="QXFK01000016">
    <property type="protein sequence ID" value="RIV77992.1"/>
    <property type="molecule type" value="Genomic_DNA"/>
</dbReference>
<dbReference type="Proteomes" id="UP000285092">
    <property type="component" value="Unassembled WGS sequence"/>
</dbReference>
<organism evidence="2 3">
    <name type="scientific">Pelagerythrobacter aerophilus</name>
    <dbReference type="NCBI Taxonomy" id="2306995"/>
    <lineage>
        <taxon>Bacteria</taxon>
        <taxon>Pseudomonadati</taxon>
        <taxon>Pseudomonadota</taxon>
        <taxon>Alphaproteobacteria</taxon>
        <taxon>Sphingomonadales</taxon>
        <taxon>Erythrobacteraceae</taxon>
        <taxon>Pelagerythrobacter</taxon>
    </lineage>
</organism>
<keyword evidence="1" id="KW-1133">Transmembrane helix</keyword>
<proteinExistence type="predicted"/>
<evidence type="ECO:0000313" key="2">
    <source>
        <dbReference type="EMBL" id="RIV77992.1"/>
    </source>
</evidence>
<evidence type="ECO:0000313" key="3">
    <source>
        <dbReference type="Proteomes" id="UP000285092"/>
    </source>
</evidence>
<accession>A0A418NH83</accession>
<dbReference type="AlphaFoldDB" id="A0A418NH83"/>
<protein>
    <submittedName>
        <fullName evidence="2">Uncharacterized protein</fullName>
    </submittedName>
</protein>
<keyword evidence="1" id="KW-0472">Membrane</keyword>